<dbReference type="Gene3D" id="1.10.3290.10">
    <property type="entry name" value="Fido-like domain"/>
    <property type="match status" value="1"/>
</dbReference>
<evidence type="ECO:0000313" key="2">
    <source>
        <dbReference type="EMBL" id="KAA6345363.1"/>
    </source>
</evidence>
<name>A0A5J4SJ95_9ZZZZ</name>
<dbReference type="SUPFAM" id="SSF140931">
    <property type="entry name" value="Fic-like"/>
    <property type="match status" value="1"/>
</dbReference>
<dbReference type="PROSITE" id="PS51459">
    <property type="entry name" value="FIDO"/>
    <property type="match status" value="1"/>
</dbReference>
<keyword evidence="2" id="KW-0548">Nucleotidyltransferase</keyword>
<dbReference type="AlphaFoldDB" id="A0A5J4SJ95"/>
<dbReference type="GO" id="GO:0016779">
    <property type="term" value="F:nucleotidyltransferase activity"/>
    <property type="evidence" value="ECO:0007669"/>
    <property type="project" value="UniProtKB-KW"/>
</dbReference>
<sequence length="357" mass="41941">MDKYINKLNFDFAINQKVMQLIGLIDGFKGKWNIVEKRENRYLKELRKIATIESIGSSTRIEGATLSDKEVRELLNNIKITKMQTRDEQEAIGYYEVLKLIYDHYSDINLSESYIKQLHQLLLKYSNKDERHRGGYKHLSNKVVATYPTGEQRTVFSTTEPALVDGEMRDLIEWTNIQVSEKNIHPLIVIAVFIYEFLSIHPFQDGNGRLSRLITTLCLLQNEYDFIQYISFENYVEKNKKDYYEALMSGQRNHNNENERIDKWVLFFLNSLKILSERLEHKYNVFKSKGGYLNDRQKLIKEFIVNNQPVKVSDISNQFSEIHPSTIKKDLQYLRDEQVLVMIGKGKGSVYVLRGEK</sequence>
<gene>
    <name evidence="2" type="ORF">EZS27_007080</name>
</gene>
<comment type="caution">
    <text evidence="2">The sequence shown here is derived from an EMBL/GenBank/DDBJ whole genome shotgun (WGS) entry which is preliminary data.</text>
</comment>
<dbReference type="EC" id="2.7.7.-" evidence="2"/>
<reference evidence="2" key="1">
    <citation type="submission" date="2019-03" db="EMBL/GenBank/DDBJ databases">
        <title>Single cell metagenomics reveals metabolic interactions within the superorganism composed of flagellate Streblomastix strix and complex community of Bacteroidetes bacteria on its surface.</title>
        <authorList>
            <person name="Treitli S.C."/>
            <person name="Kolisko M."/>
            <person name="Husnik F."/>
            <person name="Keeling P."/>
            <person name="Hampl V."/>
        </authorList>
    </citation>
    <scope>NUCLEOTIDE SEQUENCE</scope>
    <source>
        <strain evidence="2">STM</strain>
    </source>
</reference>
<evidence type="ECO:0000259" key="1">
    <source>
        <dbReference type="PROSITE" id="PS51459"/>
    </source>
</evidence>
<dbReference type="SUPFAM" id="SSF46785">
    <property type="entry name" value="Winged helix' DNA-binding domain"/>
    <property type="match status" value="1"/>
</dbReference>
<dbReference type="EMBL" id="SNRY01000174">
    <property type="protein sequence ID" value="KAA6345363.1"/>
    <property type="molecule type" value="Genomic_DNA"/>
</dbReference>
<proteinExistence type="predicted"/>
<dbReference type="PANTHER" id="PTHR13504:SF38">
    <property type="entry name" value="FIDO DOMAIN-CONTAINING PROTEIN"/>
    <property type="match status" value="1"/>
</dbReference>
<keyword evidence="2" id="KW-0808">Transferase</keyword>
<protein>
    <submittedName>
        <fullName evidence="2">Adenosine monophosphate-protein transferase SoFic</fullName>
        <ecNumber evidence="2">2.7.7.-</ecNumber>
    </submittedName>
</protein>
<dbReference type="PANTHER" id="PTHR13504">
    <property type="entry name" value="FIDO DOMAIN-CONTAINING PROTEIN DDB_G0283145"/>
    <property type="match status" value="1"/>
</dbReference>
<accession>A0A5J4SJ95</accession>
<dbReference type="Pfam" id="PF02661">
    <property type="entry name" value="Fic"/>
    <property type="match status" value="1"/>
</dbReference>
<organism evidence="2">
    <name type="scientific">termite gut metagenome</name>
    <dbReference type="NCBI Taxonomy" id="433724"/>
    <lineage>
        <taxon>unclassified sequences</taxon>
        <taxon>metagenomes</taxon>
        <taxon>organismal metagenomes</taxon>
    </lineage>
</organism>
<feature type="domain" description="Fido" evidence="1">
    <location>
        <begin position="110"/>
        <end position="270"/>
    </location>
</feature>
<dbReference type="InterPro" id="IPR040198">
    <property type="entry name" value="Fido_containing"/>
</dbReference>
<dbReference type="InterPro" id="IPR036390">
    <property type="entry name" value="WH_DNA-bd_sf"/>
</dbReference>
<dbReference type="InterPro" id="IPR003812">
    <property type="entry name" value="Fido"/>
</dbReference>
<dbReference type="InterPro" id="IPR036597">
    <property type="entry name" value="Fido-like_dom_sf"/>
</dbReference>